<keyword evidence="1" id="KW-0862">Zinc</keyword>
<dbReference type="SMART" id="SM00355">
    <property type="entry name" value="ZnF_C2H2"/>
    <property type="match status" value="1"/>
</dbReference>
<evidence type="ECO:0000313" key="5">
    <source>
        <dbReference type="Proteomes" id="UP000620124"/>
    </source>
</evidence>
<dbReference type="PROSITE" id="PS00028">
    <property type="entry name" value="ZINC_FINGER_C2H2_1"/>
    <property type="match status" value="1"/>
</dbReference>
<gene>
    <name evidence="4" type="ORF">MVEN_02610300</name>
</gene>
<evidence type="ECO:0000313" key="4">
    <source>
        <dbReference type="EMBL" id="KAF7326522.1"/>
    </source>
</evidence>
<dbReference type="PROSITE" id="PS50157">
    <property type="entry name" value="ZINC_FINGER_C2H2_2"/>
    <property type="match status" value="1"/>
</dbReference>
<proteinExistence type="predicted"/>
<dbReference type="Proteomes" id="UP000620124">
    <property type="component" value="Unassembled WGS sequence"/>
</dbReference>
<dbReference type="InterPro" id="IPR013087">
    <property type="entry name" value="Znf_C2H2_type"/>
</dbReference>
<evidence type="ECO:0000259" key="3">
    <source>
        <dbReference type="PROSITE" id="PS50157"/>
    </source>
</evidence>
<dbReference type="InterPro" id="IPR041078">
    <property type="entry name" value="Plavaka"/>
</dbReference>
<accession>A0A8H6WQZ8</accession>
<name>A0A8H6WQZ8_9AGAR</name>
<dbReference type="OrthoDB" id="3199698at2759"/>
<evidence type="ECO:0000256" key="2">
    <source>
        <dbReference type="SAM" id="MobiDB-lite"/>
    </source>
</evidence>
<comment type="caution">
    <text evidence="4">The sequence shown here is derived from an EMBL/GenBank/DDBJ whole genome shotgun (WGS) entry which is preliminary data.</text>
</comment>
<dbReference type="AlphaFoldDB" id="A0A8H6WQZ8"/>
<reference evidence="4" key="1">
    <citation type="submission" date="2020-05" db="EMBL/GenBank/DDBJ databases">
        <title>Mycena genomes resolve the evolution of fungal bioluminescence.</title>
        <authorList>
            <person name="Tsai I.J."/>
        </authorList>
    </citation>
    <scope>NUCLEOTIDE SEQUENCE</scope>
    <source>
        <strain evidence="4">CCC161011</strain>
    </source>
</reference>
<feature type="region of interest" description="Disordered" evidence="2">
    <location>
        <begin position="36"/>
        <end position="113"/>
    </location>
</feature>
<keyword evidence="1" id="KW-0479">Metal-binding</keyword>
<sequence>MATRRQFTAALFVCPECGKGCKSAGGLKKHRNTHVTLPTAHPVPSNSSHIDLDDLPHNYDDPPHSPGPEPPQSLPPQRIVPPVQHRTTTERHPILDGTPCDAEGNDLPPGAPPPPWEERAVDDYSPFESRAEFEFAEFLYVQEEMSAKGVDRLAQLLAALYDGTDPPFADHKDLYATIDAIQQGDIPWQSFSVKYTGPIPENGPVPVWMTETFEVWFRSPLSIFEKQLANPDFKDEMDWAPKRIFKDGKRQFVNLFSGNWVWEQADKIAADPECHGALYVPGVFGSDKTTVSVGTGNTEFYPFYGGIGNVHNGVRKAHREALSVMAFLSIPKTTRQYAKSKEFHRVSHGVPMAISVAQYMGLVPTSPIIRSKPYWRALCKDTALATYTTKYSARCSQDHDLENQEASFQQPKERRRRNNWAADVDDSILSPVTFEERCQRVGRRLHHRDSPRRCAEHTDALLEGCTLKELWDDFGIVGDIIPFTADFPRADIHELISMDLLHQIIKGTFKDHIVDWVEEYIRATNDNADAERILADIDRRIAITPPFPGLRHFPVGRGFKQWTGNDSKGLMKVYLPAIAGHVPHQVVQTVAHITEFCHLVRRSVIDEDTLLAIDVTVERFHDAREIFRVIRPDGFSLPRQHSMVHYRPLIQAFGAPNGLCSSITESKHIKAVKKPYRRSSRNKPLSQILLTNQRLDKLAAARVDFTVRGMMDGALVPLPLPLPSVPKEPAVDPDDERIDHGDVPGPTILGEVPRDVHHLALHIGQPRLHELIRRFLYDQLNPDAATAGGQAPISDCPEFSERIYVYNSARAVFYAPSDVCGVGGMHHKRIRATKSWYHGPPRYDCVFIEHDTDAPGFRGLHAARVFLLFRFKFRNIDYPCALVHWFSVHGQEPCPDTNMWIVKPDFIRGRPGERAMAVVHIDSLLRGAHLIGVAGKEFVPVADFDFSDSLDAFQAFYVNKYADHHAHEIAF</sequence>
<dbReference type="GO" id="GO:0008270">
    <property type="term" value="F:zinc ion binding"/>
    <property type="evidence" value="ECO:0007669"/>
    <property type="project" value="UniProtKB-KW"/>
</dbReference>
<feature type="compositionally biased region" description="Basic and acidic residues" evidence="2">
    <location>
        <begin position="50"/>
        <end position="63"/>
    </location>
</feature>
<organism evidence="4 5">
    <name type="scientific">Mycena venus</name>
    <dbReference type="NCBI Taxonomy" id="2733690"/>
    <lineage>
        <taxon>Eukaryota</taxon>
        <taxon>Fungi</taxon>
        <taxon>Dikarya</taxon>
        <taxon>Basidiomycota</taxon>
        <taxon>Agaricomycotina</taxon>
        <taxon>Agaricomycetes</taxon>
        <taxon>Agaricomycetidae</taxon>
        <taxon>Agaricales</taxon>
        <taxon>Marasmiineae</taxon>
        <taxon>Mycenaceae</taxon>
        <taxon>Mycena</taxon>
    </lineage>
</organism>
<protein>
    <recommendedName>
        <fullName evidence="3">C2H2-type domain-containing protein</fullName>
    </recommendedName>
</protein>
<evidence type="ECO:0000256" key="1">
    <source>
        <dbReference type="PROSITE-ProRule" id="PRU00042"/>
    </source>
</evidence>
<feature type="domain" description="C2H2-type" evidence="3">
    <location>
        <begin position="12"/>
        <end position="34"/>
    </location>
</feature>
<dbReference type="Pfam" id="PF18759">
    <property type="entry name" value="Plavaka"/>
    <property type="match status" value="2"/>
</dbReference>
<feature type="compositionally biased region" description="Pro residues" evidence="2">
    <location>
        <begin position="64"/>
        <end position="74"/>
    </location>
</feature>
<dbReference type="EMBL" id="JACAZI010000043">
    <property type="protein sequence ID" value="KAF7326522.1"/>
    <property type="molecule type" value="Genomic_DNA"/>
</dbReference>
<keyword evidence="1" id="KW-0863">Zinc-finger</keyword>
<keyword evidence="5" id="KW-1185">Reference proteome</keyword>